<dbReference type="AlphaFoldDB" id="A0A2A2H8E5"/>
<gene>
    <name evidence="1" type="ORF">ASJ80_08605</name>
</gene>
<organism evidence="1 2">
    <name type="scientific">Methanobacterium bryantii</name>
    <dbReference type="NCBI Taxonomy" id="2161"/>
    <lineage>
        <taxon>Archaea</taxon>
        <taxon>Methanobacteriati</taxon>
        <taxon>Methanobacteriota</taxon>
        <taxon>Methanomada group</taxon>
        <taxon>Methanobacteria</taxon>
        <taxon>Methanobacteriales</taxon>
        <taxon>Methanobacteriaceae</taxon>
        <taxon>Methanobacterium</taxon>
    </lineage>
</organism>
<keyword evidence="2" id="KW-1185">Reference proteome</keyword>
<dbReference type="EMBL" id="LMVM01000003">
    <property type="protein sequence ID" value="PAV05564.1"/>
    <property type="molecule type" value="Genomic_DNA"/>
</dbReference>
<accession>A0A2A2H8E5</accession>
<reference evidence="1 2" key="1">
    <citation type="journal article" date="2017" name="BMC Genomics">
        <title>Genomic analysis of methanogenic archaea reveals a shift towards energy conservation.</title>
        <authorList>
            <person name="Gilmore S.P."/>
            <person name="Henske J.K."/>
            <person name="Sexton J.A."/>
            <person name="Solomon K.V."/>
            <person name="Seppala S."/>
            <person name="Yoo J.I."/>
            <person name="Huyett L.M."/>
            <person name="Pressman A."/>
            <person name="Cogan J.Z."/>
            <person name="Kivenson V."/>
            <person name="Peng X."/>
            <person name="Tan Y."/>
            <person name="Valentine D.L."/>
            <person name="O'Malley M.A."/>
        </authorList>
    </citation>
    <scope>NUCLEOTIDE SEQUENCE [LARGE SCALE GENOMIC DNA]</scope>
    <source>
        <strain evidence="1 2">M.o.H.</strain>
    </source>
</reference>
<proteinExistence type="predicted"/>
<sequence>MKWLLITLGILALIAGYSYITVSDGPIEPMGRLAFVKLANPDMYPGHIHSELLAKEAEATGSKCALVLQLYGGSNYRSYQEGNVYIIEVAFIDTQGMGSINMSQVNYLDSFKVALFGIPDGRYKYMSDGHVYDTYDEMMAHVNELAQEHGQEGPLPMFYKGTVRQGNPIITPGEGFPLYFQILTKTYGIIPAYVYTLSGMFAPYFNDPYRDFELKNASQLQDAYNQGLLNINYETDTKGNKTALQYYKQLYENNSQSYDSA</sequence>
<dbReference type="RefSeq" id="WP_095651973.1">
    <property type="nucleotide sequence ID" value="NZ_LMVM01000003.1"/>
</dbReference>
<name>A0A2A2H8E5_METBR</name>
<protein>
    <submittedName>
        <fullName evidence="1">Uncharacterized protein</fullName>
    </submittedName>
</protein>
<evidence type="ECO:0000313" key="1">
    <source>
        <dbReference type="EMBL" id="PAV05564.1"/>
    </source>
</evidence>
<comment type="caution">
    <text evidence="1">The sequence shown here is derived from an EMBL/GenBank/DDBJ whole genome shotgun (WGS) entry which is preliminary data.</text>
</comment>
<dbReference type="OrthoDB" id="80401at2157"/>
<dbReference type="Proteomes" id="UP000217784">
    <property type="component" value="Unassembled WGS sequence"/>
</dbReference>
<evidence type="ECO:0000313" key="2">
    <source>
        <dbReference type="Proteomes" id="UP000217784"/>
    </source>
</evidence>